<accession>A0A420EDA7</accession>
<keyword evidence="8 12" id="KW-0812">Transmembrane</keyword>
<comment type="similarity">
    <text evidence="3">Belongs to the LptF/LptG family.</text>
</comment>
<comment type="caution">
    <text evidence="13">The sequence shown here is derived from an EMBL/GenBank/DDBJ whole genome shotgun (WGS) entry which is preliminary data.</text>
</comment>
<protein>
    <recommendedName>
        <fullName evidence="4">Lipopolysaccharide export system permease protein LptF</fullName>
    </recommendedName>
</protein>
<feature type="transmembrane region" description="Helical" evidence="12">
    <location>
        <begin position="102"/>
        <end position="121"/>
    </location>
</feature>
<keyword evidence="14" id="KW-1185">Reference proteome</keyword>
<proteinExistence type="inferred from homology"/>
<comment type="subcellular location">
    <subcellularLocation>
        <location evidence="2">Cell inner membrane</location>
        <topology evidence="2">Multi-pass membrane protein</topology>
    </subcellularLocation>
</comment>
<evidence type="ECO:0000256" key="11">
    <source>
        <dbReference type="ARBA" id="ARBA00026081"/>
    </source>
</evidence>
<dbReference type="InterPro" id="IPR030922">
    <property type="entry name" value="LptF"/>
</dbReference>
<evidence type="ECO:0000313" key="13">
    <source>
        <dbReference type="EMBL" id="RKF18655.1"/>
    </source>
</evidence>
<dbReference type="RefSeq" id="WP_120354734.1">
    <property type="nucleotide sequence ID" value="NZ_RAQO01000005.1"/>
</dbReference>
<feature type="transmembrane region" description="Helical" evidence="12">
    <location>
        <begin position="296"/>
        <end position="316"/>
    </location>
</feature>
<evidence type="ECO:0000256" key="3">
    <source>
        <dbReference type="ARBA" id="ARBA00007725"/>
    </source>
</evidence>
<feature type="transmembrane region" description="Helical" evidence="12">
    <location>
        <begin position="62"/>
        <end position="81"/>
    </location>
</feature>
<name>A0A420EDA7_9ALTE</name>
<dbReference type="GO" id="GO:0043190">
    <property type="term" value="C:ATP-binding cassette (ABC) transporter complex"/>
    <property type="evidence" value="ECO:0007669"/>
    <property type="project" value="InterPro"/>
</dbReference>
<evidence type="ECO:0000256" key="8">
    <source>
        <dbReference type="ARBA" id="ARBA00022692"/>
    </source>
</evidence>
<keyword evidence="5" id="KW-0813">Transport</keyword>
<evidence type="ECO:0000313" key="14">
    <source>
        <dbReference type="Proteomes" id="UP000286482"/>
    </source>
</evidence>
<evidence type="ECO:0000256" key="2">
    <source>
        <dbReference type="ARBA" id="ARBA00004429"/>
    </source>
</evidence>
<evidence type="ECO:0000256" key="5">
    <source>
        <dbReference type="ARBA" id="ARBA00022448"/>
    </source>
</evidence>
<keyword evidence="9 12" id="KW-1133">Transmembrane helix</keyword>
<dbReference type="NCBIfam" id="TIGR04407">
    <property type="entry name" value="LptF_YjgP"/>
    <property type="match status" value="1"/>
</dbReference>
<reference evidence="13 14" key="1">
    <citation type="submission" date="2018-09" db="EMBL/GenBank/DDBJ databases">
        <authorList>
            <person name="Wang Z."/>
        </authorList>
    </citation>
    <scope>NUCLEOTIDE SEQUENCE [LARGE SCALE GENOMIC DNA]</scope>
    <source>
        <strain evidence="13 14">ALS 81</strain>
    </source>
</reference>
<dbReference type="PANTHER" id="PTHR33529">
    <property type="entry name" value="SLR0882 PROTEIN-RELATED"/>
    <property type="match status" value="1"/>
</dbReference>
<dbReference type="OrthoDB" id="9778062at2"/>
<comment type="function">
    <text evidence="1">Part of the ABC transporter complex LptBFG involved in the translocation of lipopolysaccharide (LPS) from the inner membrane to the outer membrane.</text>
</comment>
<sequence length="366" mass="40871">MLIFRYLFRETFKTQLAVTAVLLLIFMSQKFVQIISQAAEGNIPGAIVAKLVIYNIPTYMVLIVPISLFIGVLFTHGRLYAESEMTVMHACGYSNAQVLRDTMVLGILTTVLAFANSLYISPYFHQLEHKMVDEANAETGVASILPGRFENLGNGVVAFIQEIEHKGEKLNKVFISHAGQGETRPSIVIADRGGLKSELDGSAWLHLEDGTRYEGTKQGLDQTITTFAKYSIEVKERATQNRNLGFYAMSTNELWASDDIRAISELQWRISLPLSIPILTLLVVPLSVVNHRQGRYAKLVPAILLYLSYYLLMSAAKSALQDGAIPPSVGIWSVHVLMLTIALSYLFLRSEKYLVIRARWVGRKNV</sequence>
<dbReference type="EMBL" id="RAQO01000005">
    <property type="protein sequence ID" value="RKF18655.1"/>
    <property type="molecule type" value="Genomic_DNA"/>
</dbReference>
<evidence type="ECO:0000256" key="4">
    <source>
        <dbReference type="ARBA" id="ARBA00014213"/>
    </source>
</evidence>
<evidence type="ECO:0000256" key="1">
    <source>
        <dbReference type="ARBA" id="ARBA00002265"/>
    </source>
</evidence>
<organism evidence="13 14">
    <name type="scientific">Alginatibacterium sediminis</name>
    <dbReference type="NCBI Taxonomy" id="2164068"/>
    <lineage>
        <taxon>Bacteria</taxon>
        <taxon>Pseudomonadati</taxon>
        <taxon>Pseudomonadota</taxon>
        <taxon>Gammaproteobacteria</taxon>
        <taxon>Alteromonadales</taxon>
        <taxon>Alteromonadaceae</taxon>
        <taxon>Alginatibacterium</taxon>
    </lineage>
</organism>
<keyword evidence="6" id="KW-1003">Cell membrane</keyword>
<evidence type="ECO:0000256" key="10">
    <source>
        <dbReference type="ARBA" id="ARBA00023136"/>
    </source>
</evidence>
<dbReference type="PANTHER" id="PTHR33529:SF7">
    <property type="entry name" value="LIPOPOLYSACCHARIDE EXPORT SYSTEM PERMEASE PROTEIN LPTF"/>
    <property type="match status" value="1"/>
</dbReference>
<dbReference type="Proteomes" id="UP000286482">
    <property type="component" value="Unassembled WGS sequence"/>
</dbReference>
<gene>
    <name evidence="13" type="primary">lptF</name>
    <name evidence="13" type="ORF">DBZ36_09625</name>
</gene>
<evidence type="ECO:0000256" key="7">
    <source>
        <dbReference type="ARBA" id="ARBA00022519"/>
    </source>
</evidence>
<feature type="transmembrane region" description="Helical" evidence="12">
    <location>
        <begin position="328"/>
        <end position="348"/>
    </location>
</feature>
<keyword evidence="10 12" id="KW-0472">Membrane</keyword>
<dbReference type="GO" id="GO:0015920">
    <property type="term" value="P:lipopolysaccharide transport"/>
    <property type="evidence" value="ECO:0007669"/>
    <property type="project" value="TreeGrafter"/>
</dbReference>
<comment type="subunit">
    <text evidence="11">Component of the lipopolysaccharide transport and assembly complex. The LptBFG transporter is composed of two ATP-binding proteins (LptB) and two transmembrane proteins (LptF and LptG).</text>
</comment>
<dbReference type="InterPro" id="IPR005495">
    <property type="entry name" value="LptG/LptF_permease"/>
</dbReference>
<evidence type="ECO:0000256" key="6">
    <source>
        <dbReference type="ARBA" id="ARBA00022475"/>
    </source>
</evidence>
<evidence type="ECO:0000256" key="12">
    <source>
        <dbReference type="SAM" id="Phobius"/>
    </source>
</evidence>
<evidence type="ECO:0000256" key="9">
    <source>
        <dbReference type="ARBA" id="ARBA00022989"/>
    </source>
</evidence>
<dbReference type="Pfam" id="PF03739">
    <property type="entry name" value="LptF_LptG"/>
    <property type="match status" value="1"/>
</dbReference>
<dbReference type="GO" id="GO:0055085">
    <property type="term" value="P:transmembrane transport"/>
    <property type="evidence" value="ECO:0007669"/>
    <property type="project" value="InterPro"/>
</dbReference>
<keyword evidence="7" id="KW-0997">Cell inner membrane</keyword>
<dbReference type="AlphaFoldDB" id="A0A420EDA7"/>